<proteinExistence type="predicted"/>
<feature type="domain" description="Major facilitator superfamily (MFS) profile" evidence="6">
    <location>
        <begin position="1"/>
        <end position="316"/>
    </location>
</feature>
<dbReference type="InParanoid" id="F6ZSV0"/>
<protein>
    <submittedName>
        <fullName evidence="7">Solute carrier family 22 member 15-like</fullName>
    </submittedName>
</protein>
<organism evidence="7 8">
    <name type="scientific">Ciona intestinalis</name>
    <name type="common">Transparent sea squirt</name>
    <name type="synonym">Ascidia intestinalis</name>
    <dbReference type="NCBI Taxonomy" id="7719"/>
    <lineage>
        <taxon>Eukaryota</taxon>
        <taxon>Metazoa</taxon>
        <taxon>Chordata</taxon>
        <taxon>Tunicata</taxon>
        <taxon>Ascidiacea</taxon>
        <taxon>Phlebobranchia</taxon>
        <taxon>Cionidae</taxon>
        <taxon>Ciona</taxon>
    </lineage>
</organism>
<name>F6ZSV0_CIOIN</name>
<evidence type="ECO:0000313" key="8">
    <source>
        <dbReference type="Proteomes" id="UP000008144"/>
    </source>
</evidence>
<keyword evidence="4 5" id="KW-0472">Membrane</keyword>
<reference evidence="7" key="3">
    <citation type="submission" date="2025-08" db="UniProtKB">
        <authorList>
            <consortium name="Ensembl"/>
        </authorList>
    </citation>
    <scope>IDENTIFICATION</scope>
</reference>
<feature type="transmembrane region" description="Helical" evidence="5">
    <location>
        <begin position="207"/>
        <end position="223"/>
    </location>
</feature>
<dbReference type="Pfam" id="PF00083">
    <property type="entry name" value="Sugar_tr"/>
    <property type="match status" value="1"/>
</dbReference>
<dbReference type="GO" id="GO:0016020">
    <property type="term" value="C:membrane"/>
    <property type="evidence" value="ECO:0007669"/>
    <property type="project" value="UniProtKB-SubCell"/>
</dbReference>
<reference evidence="8" key="1">
    <citation type="journal article" date="2002" name="Science">
        <title>The draft genome of Ciona intestinalis: insights into chordate and vertebrate origins.</title>
        <authorList>
            <person name="Dehal P."/>
            <person name="Satou Y."/>
            <person name="Campbell R.K."/>
            <person name="Chapman J."/>
            <person name="Degnan B."/>
            <person name="De Tomaso A."/>
            <person name="Davidson B."/>
            <person name="Di Gregorio A."/>
            <person name="Gelpke M."/>
            <person name="Goodstein D.M."/>
            <person name="Harafuji N."/>
            <person name="Hastings K.E."/>
            <person name="Ho I."/>
            <person name="Hotta K."/>
            <person name="Huang W."/>
            <person name="Kawashima T."/>
            <person name="Lemaire P."/>
            <person name="Martinez D."/>
            <person name="Meinertzhagen I.A."/>
            <person name="Necula S."/>
            <person name="Nonaka M."/>
            <person name="Putnam N."/>
            <person name="Rash S."/>
            <person name="Saiga H."/>
            <person name="Satake M."/>
            <person name="Terry A."/>
            <person name="Yamada L."/>
            <person name="Wang H.G."/>
            <person name="Awazu S."/>
            <person name="Azumi K."/>
            <person name="Boore J."/>
            <person name="Branno M."/>
            <person name="Chin-Bow S."/>
            <person name="DeSantis R."/>
            <person name="Doyle S."/>
            <person name="Francino P."/>
            <person name="Keys D.N."/>
            <person name="Haga S."/>
            <person name="Hayashi H."/>
            <person name="Hino K."/>
            <person name="Imai K.S."/>
            <person name="Inaba K."/>
            <person name="Kano S."/>
            <person name="Kobayashi K."/>
            <person name="Kobayashi M."/>
            <person name="Lee B.I."/>
            <person name="Makabe K.W."/>
            <person name="Manohar C."/>
            <person name="Matassi G."/>
            <person name="Medina M."/>
            <person name="Mochizuki Y."/>
            <person name="Mount S."/>
            <person name="Morishita T."/>
            <person name="Miura S."/>
            <person name="Nakayama A."/>
            <person name="Nishizaka S."/>
            <person name="Nomoto H."/>
            <person name="Ohta F."/>
            <person name="Oishi K."/>
            <person name="Rigoutsos I."/>
            <person name="Sano M."/>
            <person name="Sasaki A."/>
            <person name="Sasakura Y."/>
            <person name="Shoguchi E."/>
            <person name="Shin-i T."/>
            <person name="Spagnuolo A."/>
            <person name="Stainier D."/>
            <person name="Suzuki M.M."/>
            <person name="Tassy O."/>
            <person name="Takatori N."/>
            <person name="Tokuoka M."/>
            <person name="Yagi K."/>
            <person name="Yoshizaki F."/>
            <person name="Wada S."/>
            <person name="Zhang C."/>
            <person name="Hyatt P.D."/>
            <person name="Larimer F."/>
            <person name="Detter C."/>
            <person name="Doggett N."/>
            <person name="Glavina T."/>
            <person name="Hawkins T."/>
            <person name="Richardson P."/>
            <person name="Lucas S."/>
            <person name="Kohara Y."/>
            <person name="Levine M."/>
            <person name="Satoh N."/>
            <person name="Rokhsar D.S."/>
        </authorList>
    </citation>
    <scope>NUCLEOTIDE SEQUENCE [LARGE SCALE GENOMIC DNA]</scope>
</reference>
<sequence length="372" mass="41242">MFAFFRTANGFLGGGVTLVLFVYLQEIVGRKWWAVTGSLLNGLFALGIVVMVGIAYAVPPWRTMIQILVIPQVVPLISLWFLPESPRWLYSQGKLAEAESVLIKIAKRNGVNHPVLSLVKKPSEHKKSSFTVIDLFKNRTTLKRLLIMGYIWFVCSFVYYGLTLAAGDIGSNPYMNELLSGVVELPTMMFTAYILDRKWCGRKRGLVVALLTAGVCCFILMFYKEKNTLKMGVGLSGKMLIATAFNIIYIYSPELFPTVVRNAALGSQSMCARVGGILSAQMKTLVAINPLVAYLLFAITGITSGLLSFFLPETLGIKPPDSFADLDSQIKKNNSARITPNVPRMVMSNLRKKENNLEQAELLLASDEDDIF</sequence>
<reference evidence="7" key="2">
    <citation type="journal article" date="2008" name="Genome Biol.">
        <title>Improved genome assembly and evidence-based global gene model set for the chordate Ciona intestinalis: new insight into intron and operon populations.</title>
        <authorList>
            <person name="Satou Y."/>
            <person name="Mineta K."/>
            <person name="Ogasawara M."/>
            <person name="Sasakura Y."/>
            <person name="Shoguchi E."/>
            <person name="Ueno K."/>
            <person name="Yamada L."/>
            <person name="Matsumoto J."/>
            <person name="Wasserscheid J."/>
            <person name="Dewar K."/>
            <person name="Wiley G.B."/>
            <person name="Macmil S.L."/>
            <person name="Roe B.A."/>
            <person name="Zeller R.W."/>
            <person name="Hastings K.E."/>
            <person name="Lemaire P."/>
            <person name="Lindquist E."/>
            <person name="Endo T."/>
            <person name="Hotta K."/>
            <person name="Inaba K."/>
        </authorList>
    </citation>
    <scope>NUCLEOTIDE SEQUENCE [LARGE SCALE GENOMIC DNA]</scope>
    <source>
        <strain evidence="7">wild type</strain>
    </source>
</reference>
<comment type="subcellular location">
    <subcellularLocation>
        <location evidence="1">Membrane</location>
        <topology evidence="1">Multi-pass membrane protein</topology>
    </subcellularLocation>
</comment>
<feature type="transmembrane region" description="Helical" evidence="5">
    <location>
        <begin position="64"/>
        <end position="82"/>
    </location>
</feature>
<dbReference type="AlphaFoldDB" id="F6ZSV0"/>
<keyword evidence="3 5" id="KW-1133">Transmembrane helix</keyword>
<feature type="transmembrane region" description="Helical" evidence="5">
    <location>
        <begin position="145"/>
        <end position="166"/>
    </location>
</feature>
<evidence type="ECO:0000259" key="6">
    <source>
        <dbReference type="PROSITE" id="PS50850"/>
    </source>
</evidence>
<keyword evidence="2 5" id="KW-0812">Transmembrane</keyword>
<dbReference type="PROSITE" id="PS50850">
    <property type="entry name" value="MFS"/>
    <property type="match status" value="1"/>
</dbReference>
<evidence type="ECO:0000313" key="7">
    <source>
        <dbReference type="Ensembl" id="ENSCINP00000007882.3"/>
    </source>
</evidence>
<dbReference type="Gene3D" id="1.20.1250.20">
    <property type="entry name" value="MFS general substrate transporter like domains"/>
    <property type="match status" value="1"/>
</dbReference>
<evidence type="ECO:0000256" key="1">
    <source>
        <dbReference type="ARBA" id="ARBA00004141"/>
    </source>
</evidence>
<evidence type="ECO:0000256" key="2">
    <source>
        <dbReference type="ARBA" id="ARBA00022692"/>
    </source>
</evidence>
<gene>
    <name evidence="7" type="primary">LOC100175536</name>
</gene>
<dbReference type="InterPro" id="IPR020846">
    <property type="entry name" value="MFS_dom"/>
</dbReference>
<feature type="transmembrane region" description="Helical" evidence="5">
    <location>
        <begin position="6"/>
        <end position="25"/>
    </location>
</feature>
<dbReference type="GeneTree" id="ENSGT00940000168155"/>
<keyword evidence="8" id="KW-1185">Reference proteome</keyword>
<dbReference type="GO" id="GO:0022857">
    <property type="term" value="F:transmembrane transporter activity"/>
    <property type="evidence" value="ECO:0007669"/>
    <property type="project" value="InterPro"/>
</dbReference>
<feature type="transmembrane region" description="Helical" evidence="5">
    <location>
        <begin position="32"/>
        <end position="58"/>
    </location>
</feature>
<dbReference type="OMA" id="FRTANGF"/>
<dbReference type="SUPFAM" id="SSF103473">
    <property type="entry name" value="MFS general substrate transporter"/>
    <property type="match status" value="1"/>
</dbReference>
<dbReference type="InterPro" id="IPR036259">
    <property type="entry name" value="MFS_trans_sf"/>
</dbReference>
<evidence type="ECO:0000256" key="5">
    <source>
        <dbReference type="SAM" id="Phobius"/>
    </source>
</evidence>
<accession>F6ZSV0</accession>
<evidence type="ECO:0000256" key="4">
    <source>
        <dbReference type="ARBA" id="ARBA00023136"/>
    </source>
</evidence>
<dbReference type="PANTHER" id="PTHR24064">
    <property type="entry name" value="SOLUTE CARRIER FAMILY 22 MEMBER"/>
    <property type="match status" value="1"/>
</dbReference>
<dbReference type="Ensembl" id="ENSCINT00000007882.3">
    <property type="protein sequence ID" value="ENSCINP00000007882.3"/>
    <property type="gene ID" value="ENSCING00000003824.3"/>
</dbReference>
<dbReference type="Proteomes" id="UP000008144">
    <property type="component" value="Chromosome 14"/>
</dbReference>
<evidence type="ECO:0000256" key="3">
    <source>
        <dbReference type="ARBA" id="ARBA00022989"/>
    </source>
</evidence>
<dbReference type="EMBL" id="EAAA01001279">
    <property type="status" value="NOT_ANNOTATED_CDS"/>
    <property type="molecule type" value="Genomic_DNA"/>
</dbReference>
<dbReference type="InterPro" id="IPR005828">
    <property type="entry name" value="MFS_sugar_transport-like"/>
</dbReference>
<reference evidence="7" key="4">
    <citation type="submission" date="2025-09" db="UniProtKB">
        <authorList>
            <consortium name="Ensembl"/>
        </authorList>
    </citation>
    <scope>IDENTIFICATION</scope>
</reference>
<feature type="transmembrane region" description="Helical" evidence="5">
    <location>
        <begin position="178"/>
        <end position="195"/>
    </location>
</feature>
<feature type="transmembrane region" description="Helical" evidence="5">
    <location>
        <begin position="291"/>
        <end position="311"/>
    </location>
</feature>
<dbReference type="HOGENOM" id="CLU_001265_33_5_1"/>